<dbReference type="Gene3D" id="1.25.40.10">
    <property type="entry name" value="Tetratricopeptide repeat domain"/>
    <property type="match status" value="2"/>
</dbReference>
<dbReference type="AlphaFoldDB" id="A0A1I6GM07"/>
<dbReference type="RefSeq" id="WP_245762877.1">
    <property type="nucleotide sequence ID" value="NZ_FOYR01000001.1"/>
</dbReference>
<gene>
    <name evidence="3" type="ORF">SAMN04488591_1353</name>
</gene>
<feature type="compositionally biased region" description="Basic and acidic residues" evidence="1">
    <location>
        <begin position="340"/>
        <end position="349"/>
    </location>
</feature>
<evidence type="ECO:0000259" key="2">
    <source>
        <dbReference type="Pfam" id="PF12770"/>
    </source>
</evidence>
<proteinExistence type="predicted"/>
<sequence>MTLTAEELYRRGRAQLNAGRNAAARQALLRARTRTEDPNLRARIAGSLAAITIRQGDRASAEAICLEALALTGLSPATTAMLCGQLGLVALERGDLGKAMSLLDRGIAGIGDEVEHRAPMLLNRSVVHMQAGRLAAAIADLDRAVPDYAATGDEVSRAMAVHNRGYAALLAGDLVPALESMGEARAVLSTASAVNAAICDRDRAEVLRDAGLTRDAEHALERAIRVFGAHRMRQARAEAEFQLARSLLSHDPERAAPIAAAAARRFRAVGSESWSVRAEAVRLRALLTVEADGRATSVTPPPDGAVDRVETQLRAHRLRAEAASLRLTWQRRRAQTGPAEPERESRIRVPPDAPLPVRLLAQEVRAARAAASGDDARARRIAAAGLDELAGWQASFGSLDLATALVMHGAGLLYAGLGAAVRSGRPEVVFDWSERARHLSQQTVPLRPPPDPALAADLTELRMLRAEAVSGDWLAEPRAAALSEQVREREWSSIGRAGGRRRLTLAELQADLDGDTAFVAYAFQRDGLVAVAVTADDARIVDIPRWPVARRALAGLRADLDVAATVRSGPMGDVVRRSLDERLDALSEALLGPVLPIVGDRRLALAAAAILNGVPWAMLPAMRGRVFTVTDSATQWRESREPTPFRGVGFAVGPRVPRGPEEAARGASAWPGAGILEGDEATVGAVTELTARVSVLHLAAHGRHADGNPMFSGLELADGALFGYDVDRVTPVPDTVVLSACEVGRSSVRWGWEAIGMTRVWLHAGTGSVIATPVVVADDDACELLGTVHTGLAAGLPPALALARAAERTGLRSSFQVHGRGF</sequence>
<feature type="region of interest" description="Disordered" evidence="1">
    <location>
        <begin position="331"/>
        <end position="350"/>
    </location>
</feature>
<accession>A0A1I6GM07</accession>
<dbReference type="Pfam" id="PF12770">
    <property type="entry name" value="CHAT"/>
    <property type="match status" value="1"/>
</dbReference>
<name>A0A1I6GM07_9MICO</name>
<reference evidence="4" key="1">
    <citation type="submission" date="2016-10" db="EMBL/GenBank/DDBJ databases">
        <authorList>
            <person name="Varghese N."/>
            <person name="Submissions S."/>
        </authorList>
    </citation>
    <scope>NUCLEOTIDE SEQUENCE [LARGE SCALE GENOMIC DNA]</scope>
    <source>
        <strain evidence="4">CL127</strain>
    </source>
</reference>
<organism evidence="3 4">
    <name type="scientific">Microbacterium azadirachtae</name>
    <dbReference type="NCBI Taxonomy" id="582680"/>
    <lineage>
        <taxon>Bacteria</taxon>
        <taxon>Bacillati</taxon>
        <taxon>Actinomycetota</taxon>
        <taxon>Actinomycetes</taxon>
        <taxon>Micrococcales</taxon>
        <taxon>Microbacteriaceae</taxon>
        <taxon>Microbacterium</taxon>
    </lineage>
</organism>
<dbReference type="InterPro" id="IPR024983">
    <property type="entry name" value="CHAT_dom"/>
</dbReference>
<evidence type="ECO:0000313" key="4">
    <source>
        <dbReference type="Proteomes" id="UP000198877"/>
    </source>
</evidence>
<protein>
    <submittedName>
        <fullName evidence="3">CHAT domain-containing protein</fullName>
    </submittedName>
</protein>
<dbReference type="SUPFAM" id="SSF48452">
    <property type="entry name" value="TPR-like"/>
    <property type="match status" value="2"/>
</dbReference>
<dbReference type="EMBL" id="FOYR01000001">
    <property type="protein sequence ID" value="SFR43214.1"/>
    <property type="molecule type" value="Genomic_DNA"/>
</dbReference>
<dbReference type="InterPro" id="IPR011990">
    <property type="entry name" value="TPR-like_helical_dom_sf"/>
</dbReference>
<evidence type="ECO:0000313" key="3">
    <source>
        <dbReference type="EMBL" id="SFR43214.1"/>
    </source>
</evidence>
<feature type="domain" description="CHAT" evidence="2">
    <location>
        <begin position="582"/>
        <end position="806"/>
    </location>
</feature>
<dbReference type="Proteomes" id="UP000198877">
    <property type="component" value="Unassembled WGS sequence"/>
</dbReference>
<evidence type="ECO:0000256" key="1">
    <source>
        <dbReference type="SAM" id="MobiDB-lite"/>
    </source>
</evidence>